<keyword evidence="3" id="KW-1185">Reference proteome</keyword>
<organism evidence="2 3">
    <name type="scientific">Ficus carica</name>
    <name type="common">Common fig</name>
    <dbReference type="NCBI Taxonomy" id="3494"/>
    <lineage>
        <taxon>Eukaryota</taxon>
        <taxon>Viridiplantae</taxon>
        <taxon>Streptophyta</taxon>
        <taxon>Embryophyta</taxon>
        <taxon>Tracheophyta</taxon>
        <taxon>Spermatophyta</taxon>
        <taxon>Magnoliopsida</taxon>
        <taxon>eudicotyledons</taxon>
        <taxon>Gunneridae</taxon>
        <taxon>Pentapetalae</taxon>
        <taxon>rosids</taxon>
        <taxon>fabids</taxon>
        <taxon>Rosales</taxon>
        <taxon>Moraceae</taxon>
        <taxon>Ficeae</taxon>
        <taxon>Ficus</taxon>
    </lineage>
</organism>
<dbReference type="PANTHER" id="PTHR31482">
    <property type="entry name" value="ESTS AU081301(E20138)"/>
    <property type="match status" value="1"/>
</dbReference>
<reference evidence="2" key="1">
    <citation type="submission" date="2023-07" db="EMBL/GenBank/DDBJ databases">
        <title>draft genome sequence of fig (Ficus carica).</title>
        <authorList>
            <person name="Takahashi T."/>
            <person name="Nishimura K."/>
        </authorList>
    </citation>
    <scope>NUCLEOTIDE SEQUENCE</scope>
</reference>
<protein>
    <recommendedName>
        <fullName evidence="1">F-box domain-containing protein</fullName>
    </recommendedName>
</protein>
<dbReference type="EMBL" id="BTGU01000072">
    <property type="protein sequence ID" value="GMN57720.1"/>
    <property type="molecule type" value="Genomic_DNA"/>
</dbReference>
<dbReference type="Gene3D" id="1.20.1280.50">
    <property type="match status" value="1"/>
</dbReference>
<evidence type="ECO:0000313" key="2">
    <source>
        <dbReference type="EMBL" id="GMN57720.1"/>
    </source>
</evidence>
<comment type="caution">
    <text evidence="2">The sequence shown here is derived from an EMBL/GenBank/DDBJ whole genome shotgun (WGS) entry which is preliminary data.</text>
</comment>
<dbReference type="SUPFAM" id="SSF81383">
    <property type="entry name" value="F-box domain"/>
    <property type="match status" value="1"/>
</dbReference>
<dbReference type="PANTHER" id="PTHR31482:SF18">
    <property type="entry name" value="ESTS AU081301(E20138)"/>
    <property type="match status" value="1"/>
</dbReference>
<dbReference type="SMART" id="SM00256">
    <property type="entry name" value="FBOX"/>
    <property type="match status" value="1"/>
</dbReference>
<name>A0AA88DLY3_FICCA</name>
<dbReference type="PROSITE" id="PS50181">
    <property type="entry name" value="FBOX"/>
    <property type="match status" value="1"/>
</dbReference>
<evidence type="ECO:0000313" key="3">
    <source>
        <dbReference type="Proteomes" id="UP001187192"/>
    </source>
</evidence>
<feature type="domain" description="F-box" evidence="1">
    <location>
        <begin position="17"/>
        <end position="63"/>
    </location>
</feature>
<gene>
    <name evidence="2" type="ORF">TIFTF001_026826</name>
</gene>
<dbReference type="InterPro" id="IPR001810">
    <property type="entry name" value="F-box_dom"/>
</dbReference>
<sequence>MKLCSRVENVKEKEKILISLLDLPEVILEDIFDWLSPTDLCSMAQVCFSLWEMCTRDHLWEKQLKQEWGKLIGDAAYREWKSHVAFIRNRAIFDIHNRKKRKGLFEFLCIARPLSWIRPKAVTSSKAIRTTLPVDSIKAFHLSLESGKFWFPAQIYHGNTGYRGDMLVCYDAHVCYDSRTNTFRARYGIASHGWESTEENIEWDRIRAPQVDTPLYMLHVSDCLNDLKPGDHIEIQWTSHKESPYDWWYAVIGHLDACDKNENHCRCHYSDTIVVEFNQYPPGSTWRRTMISRKYHPEERNGVGGFYGGIRKLSDEEDIAKWLSFWPNQVLEGY</sequence>
<dbReference type="Pfam" id="PF12937">
    <property type="entry name" value="F-box-like"/>
    <property type="match status" value="1"/>
</dbReference>
<dbReference type="AlphaFoldDB" id="A0AA88DLY3"/>
<accession>A0AA88DLY3</accession>
<evidence type="ECO:0000259" key="1">
    <source>
        <dbReference type="PROSITE" id="PS50181"/>
    </source>
</evidence>
<dbReference type="InterPro" id="IPR036047">
    <property type="entry name" value="F-box-like_dom_sf"/>
</dbReference>
<dbReference type="Proteomes" id="UP001187192">
    <property type="component" value="Unassembled WGS sequence"/>
</dbReference>
<proteinExistence type="predicted"/>